<accession>A0ACB5SXZ0</accession>
<proteinExistence type="predicted"/>
<comment type="caution">
    <text evidence="1">The sequence shown here is derived from an EMBL/GenBank/DDBJ whole genome shotgun (WGS) entry which is preliminary data.</text>
</comment>
<dbReference type="EMBL" id="BSXS01001477">
    <property type="protein sequence ID" value="GME76296.1"/>
    <property type="molecule type" value="Genomic_DNA"/>
</dbReference>
<gene>
    <name evidence="1" type="ORF">Amon02_000253600</name>
</gene>
<protein>
    <submittedName>
        <fullName evidence="1">Unnamed protein product</fullName>
    </submittedName>
</protein>
<keyword evidence="2" id="KW-1185">Reference proteome</keyword>
<evidence type="ECO:0000313" key="2">
    <source>
        <dbReference type="Proteomes" id="UP001165064"/>
    </source>
</evidence>
<dbReference type="Proteomes" id="UP001165064">
    <property type="component" value="Unassembled WGS sequence"/>
</dbReference>
<sequence>MSNNPASQSQDILDDDEQEEYINMQEVAEIVEDDDDGPEPMDEDQEMEDADEETPFDENGNIELDLANNSEGYFDQHKDSIFTVATHPSLPIAVTGGGDNTAFLWTTHTNPTKLIGELKGHTESVIASGFSFEGDYVVTGDMNGKILIHKATKRGQVWVKHGEQDDVEEVMWLKTHPKQNVFAVGGKDGSVWVYQIEPTVELIFSGYSHQKECNAGVFINVDNLDELKLVTVSEDGTIIGWNCFTQVQDFKIDPVGLKGVETQWVSIASNSTGKVVAVGSRDSHIAIINTENGTVLTSFLSLNLRDDQPIEDASVESLAWNDSLNLLAAGYVSGAVTIFDSKTWRVRKSLHVEGKGDIAITQLQFLDSTAKLIGSSYNGKVYVWDARTGEVLHTMMGHYIGVLGFSVDNSGKRLITAGDEGVSLVFPL</sequence>
<evidence type="ECO:0000313" key="1">
    <source>
        <dbReference type="EMBL" id="GME76296.1"/>
    </source>
</evidence>
<organism evidence="1 2">
    <name type="scientific">Ambrosiozyma monospora</name>
    <name type="common">Yeast</name>
    <name type="synonym">Endomycopsis monosporus</name>
    <dbReference type="NCBI Taxonomy" id="43982"/>
    <lineage>
        <taxon>Eukaryota</taxon>
        <taxon>Fungi</taxon>
        <taxon>Dikarya</taxon>
        <taxon>Ascomycota</taxon>
        <taxon>Saccharomycotina</taxon>
        <taxon>Pichiomycetes</taxon>
        <taxon>Pichiales</taxon>
        <taxon>Pichiaceae</taxon>
        <taxon>Ambrosiozyma</taxon>
    </lineage>
</organism>
<reference evidence="1" key="1">
    <citation type="submission" date="2023-04" db="EMBL/GenBank/DDBJ databases">
        <title>Ambrosiozyma monospora NBRC 10751.</title>
        <authorList>
            <person name="Ichikawa N."/>
            <person name="Sato H."/>
            <person name="Tonouchi N."/>
        </authorList>
    </citation>
    <scope>NUCLEOTIDE SEQUENCE</scope>
    <source>
        <strain evidence="1">NBRC 10751</strain>
    </source>
</reference>
<name>A0ACB5SXZ0_AMBMO</name>